<dbReference type="PANTHER" id="PTHR11649">
    <property type="entry name" value="MSS1/TRME-RELATED GTP-BINDING PROTEIN"/>
    <property type="match status" value="1"/>
</dbReference>
<keyword evidence="6" id="KW-0460">Magnesium</keyword>
<evidence type="ECO:0000256" key="10">
    <source>
        <dbReference type="HAMAP-Rule" id="MF_00321"/>
    </source>
</evidence>
<dbReference type="InterPro" id="IPR019987">
    <property type="entry name" value="GTP-bd_ribosome_bio_YsxC"/>
</dbReference>
<evidence type="ECO:0000256" key="5">
    <source>
        <dbReference type="ARBA" id="ARBA00022741"/>
    </source>
</evidence>
<comment type="function">
    <text evidence="10">Necessary for normal cell division and for the maintenance of normal septation.</text>
</comment>
<keyword evidence="9 10" id="KW-0131">Cell cycle</keyword>
<protein>
    <recommendedName>
        <fullName evidence="10">Probable GTP-binding protein EngB</fullName>
    </recommendedName>
</protein>
<evidence type="ECO:0000313" key="12">
    <source>
        <dbReference type="EMBL" id="KIP61555.1"/>
    </source>
</evidence>
<proteinExistence type="inferred from homology"/>
<dbReference type="RefSeq" id="WP_022316426.1">
    <property type="nucleotide sequence ID" value="NZ_DAIPDX010000001.1"/>
</dbReference>
<dbReference type="NCBIfam" id="TIGR03598">
    <property type="entry name" value="GTPase_YsxC"/>
    <property type="match status" value="1"/>
</dbReference>
<dbReference type="OrthoDB" id="9804921at2"/>
<dbReference type="Pfam" id="PF01926">
    <property type="entry name" value="MMR_HSR1"/>
    <property type="match status" value="1"/>
</dbReference>
<dbReference type="Proteomes" id="UP000032046">
    <property type="component" value="Unassembled WGS sequence"/>
</dbReference>
<name>A0A0D0IYE0_9BACT</name>
<dbReference type="InterPro" id="IPR006073">
    <property type="entry name" value="GTP-bd"/>
</dbReference>
<keyword evidence="3 10" id="KW-0132">Cell division</keyword>
<dbReference type="Gene3D" id="3.40.50.300">
    <property type="entry name" value="P-loop containing nucleotide triphosphate hydrolases"/>
    <property type="match status" value="1"/>
</dbReference>
<dbReference type="CDD" id="cd01876">
    <property type="entry name" value="YihA_EngB"/>
    <property type="match status" value="1"/>
</dbReference>
<evidence type="ECO:0000256" key="3">
    <source>
        <dbReference type="ARBA" id="ARBA00022618"/>
    </source>
</evidence>
<dbReference type="InterPro" id="IPR030393">
    <property type="entry name" value="G_ENGB_dom"/>
</dbReference>
<dbReference type="FunFam" id="3.40.50.300:FF:000098">
    <property type="entry name" value="Probable GTP-binding protein EngB"/>
    <property type="match status" value="1"/>
</dbReference>
<organism evidence="12 13">
    <name type="scientific">Prevotella pectinovora</name>
    <dbReference type="NCBI Taxonomy" id="1602169"/>
    <lineage>
        <taxon>Bacteria</taxon>
        <taxon>Pseudomonadati</taxon>
        <taxon>Bacteroidota</taxon>
        <taxon>Bacteroidia</taxon>
        <taxon>Bacteroidales</taxon>
        <taxon>Prevotellaceae</taxon>
        <taxon>Prevotella</taxon>
    </lineage>
</organism>
<dbReference type="SUPFAM" id="SSF52540">
    <property type="entry name" value="P-loop containing nucleoside triphosphate hydrolases"/>
    <property type="match status" value="1"/>
</dbReference>
<evidence type="ECO:0000256" key="2">
    <source>
        <dbReference type="ARBA" id="ARBA00009638"/>
    </source>
</evidence>
<dbReference type="GO" id="GO:0005525">
    <property type="term" value="F:GTP binding"/>
    <property type="evidence" value="ECO:0007669"/>
    <property type="project" value="UniProtKB-UniRule"/>
</dbReference>
<reference evidence="12 13" key="1">
    <citation type="submission" date="2015-01" db="EMBL/GenBank/DDBJ databases">
        <title>Comparative genomics of non-oral Prevotella species.</title>
        <authorList>
            <person name="Accetto T."/>
            <person name="Nograsek B."/>
            <person name="Avgustin G."/>
        </authorList>
    </citation>
    <scope>NUCLEOTIDE SEQUENCE [LARGE SCALE GENOMIC DNA]</scope>
    <source>
        <strain evidence="12 13">P5-119</strain>
    </source>
</reference>
<evidence type="ECO:0000256" key="6">
    <source>
        <dbReference type="ARBA" id="ARBA00022842"/>
    </source>
</evidence>
<dbReference type="STRING" id="1602171.ST44_09170"/>
<evidence type="ECO:0000256" key="4">
    <source>
        <dbReference type="ARBA" id="ARBA00022723"/>
    </source>
</evidence>
<keyword evidence="4" id="KW-0479">Metal-binding</keyword>
<feature type="domain" description="EngB-type G" evidence="11">
    <location>
        <begin position="22"/>
        <end position="198"/>
    </location>
</feature>
<dbReference type="GO" id="GO:0046872">
    <property type="term" value="F:metal ion binding"/>
    <property type="evidence" value="ECO:0007669"/>
    <property type="project" value="UniProtKB-KW"/>
</dbReference>
<keyword evidence="13" id="KW-1185">Reference proteome</keyword>
<gene>
    <name evidence="10" type="primary">engB</name>
    <name evidence="12" type="ORF">ST44_09170</name>
</gene>
<evidence type="ECO:0000259" key="11">
    <source>
        <dbReference type="PROSITE" id="PS51706"/>
    </source>
</evidence>
<comment type="cofactor">
    <cofactor evidence="1">
        <name>Mg(2+)</name>
        <dbReference type="ChEBI" id="CHEBI:18420"/>
    </cofactor>
</comment>
<dbReference type="HAMAP" id="MF_00321">
    <property type="entry name" value="GTPase_EngB"/>
    <property type="match status" value="1"/>
</dbReference>
<evidence type="ECO:0000256" key="8">
    <source>
        <dbReference type="ARBA" id="ARBA00023210"/>
    </source>
</evidence>
<evidence type="ECO:0000256" key="9">
    <source>
        <dbReference type="ARBA" id="ARBA00023306"/>
    </source>
</evidence>
<keyword evidence="5 10" id="KW-0547">Nucleotide-binding</keyword>
<dbReference type="EMBL" id="JXQK01000065">
    <property type="protein sequence ID" value="KIP61555.1"/>
    <property type="molecule type" value="Genomic_DNA"/>
</dbReference>
<keyword evidence="7 10" id="KW-0342">GTP-binding</keyword>
<dbReference type="GO" id="GO:0000917">
    <property type="term" value="P:division septum assembly"/>
    <property type="evidence" value="ECO:0007669"/>
    <property type="project" value="UniProtKB-KW"/>
</dbReference>
<comment type="caution">
    <text evidence="12">The sequence shown here is derived from an EMBL/GenBank/DDBJ whole genome shotgun (WGS) entry which is preliminary data.</text>
</comment>
<accession>A0A0D0IYE0</accession>
<dbReference type="GeneID" id="93483519"/>
<dbReference type="PANTHER" id="PTHR11649:SF13">
    <property type="entry name" value="ENGB-TYPE G DOMAIN-CONTAINING PROTEIN"/>
    <property type="match status" value="1"/>
</dbReference>
<evidence type="ECO:0000313" key="13">
    <source>
        <dbReference type="Proteomes" id="UP000032046"/>
    </source>
</evidence>
<keyword evidence="8 10" id="KW-0717">Septation</keyword>
<comment type="similarity">
    <text evidence="2 10">Belongs to the TRAFAC class TrmE-Era-EngA-EngB-Septin-like GTPase superfamily. EngB GTPase family.</text>
</comment>
<evidence type="ECO:0000256" key="1">
    <source>
        <dbReference type="ARBA" id="ARBA00001946"/>
    </source>
</evidence>
<sequence>MEINKSEFVISSAETTKCPNDNKPEYAFIGRSNVGKSSLINMLCRHKGLAKTSATPGKTLLINHFIINNEWYIVDLPGYGYAKRSKTVQRKLEQMIQSYILQREQLVNLFVLIDIRHDPQKIDTDFITWLGQSGIPFSIIFTKADKIGNMQKAQKAANKYMDTLKETWEELPPYFVTSSDKALGRDEVLDYIEGINRELTTED</sequence>
<dbReference type="InterPro" id="IPR027417">
    <property type="entry name" value="P-loop_NTPase"/>
</dbReference>
<dbReference type="AlphaFoldDB" id="A0A0D0IYE0"/>
<evidence type="ECO:0000256" key="7">
    <source>
        <dbReference type="ARBA" id="ARBA00023134"/>
    </source>
</evidence>
<dbReference type="PROSITE" id="PS51706">
    <property type="entry name" value="G_ENGB"/>
    <property type="match status" value="1"/>
</dbReference>